<evidence type="ECO:0000313" key="1">
    <source>
        <dbReference type="EMBL" id="KAF9517201.1"/>
    </source>
</evidence>
<dbReference type="OrthoDB" id="3230070at2759"/>
<organism evidence="1 2">
    <name type="scientific">Hydnum rufescens UP504</name>
    <dbReference type="NCBI Taxonomy" id="1448309"/>
    <lineage>
        <taxon>Eukaryota</taxon>
        <taxon>Fungi</taxon>
        <taxon>Dikarya</taxon>
        <taxon>Basidiomycota</taxon>
        <taxon>Agaricomycotina</taxon>
        <taxon>Agaricomycetes</taxon>
        <taxon>Cantharellales</taxon>
        <taxon>Hydnaceae</taxon>
        <taxon>Hydnum</taxon>
    </lineage>
</organism>
<comment type="caution">
    <text evidence="1">The sequence shown here is derived from an EMBL/GenBank/DDBJ whole genome shotgun (WGS) entry which is preliminary data.</text>
</comment>
<accession>A0A9P6B6I9</accession>
<protein>
    <submittedName>
        <fullName evidence="1">Uncharacterized protein</fullName>
    </submittedName>
</protein>
<reference evidence="1" key="1">
    <citation type="journal article" date="2020" name="Nat. Commun.">
        <title>Large-scale genome sequencing of mycorrhizal fungi provides insights into the early evolution of symbiotic traits.</title>
        <authorList>
            <person name="Miyauchi S."/>
            <person name="Kiss E."/>
            <person name="Kuo A."/>
            <person name="Drula E."/>
            <person name="Kohler A."/>
            <person name="Sanchez-Garcia M."/>
            <person name="Morin E."/>
            <person name="Andreopoulos B."/>
            <person name="Barry K.W."/>
            <person name="Bonito G."/>
            <person name="Buee M."/>
            <person name="Carver A."/>
            <person name="Chen C."/>
            <person name="Cichocki N."/>
            <person name="Clum A."/>
            <person name="Culley D."/>
            <person name="Crous P.W."/>
            <person name="Fauchery L."/>
            <person name="Girlanda M."/>
            <person name="Hayes R.D."/>
            <person name="Keri Z."/>
            <person name="LaButti K."/>
            <person name="Lipzen A."/>
            <person name="Lombard V."/>
            <person name="Magnuson J."/>
            <person name="Maillard F."/>
            <person name="Murat C."/>
            <person name="Nolan M."/>
            <person name="Ohm R.A."/>
            <person name="Pangilinan J."/>
            <person name="Pereira M.F."/>
            <person name="Perotto S."/>
            <person name="Peter M."/>
            <person name="Pfister S."/>
            <person name="Riley R."/>
            <person name="Sitrit Y."/>
            <person name="Stielow J.B."/>
            <person name="Szollosi G."/>
            <person name="Zifcakova L."/>
            <person name="Stursova M."/>
            <person name="Spatafora J.W."/>
            <person name="Tedersoo L."/>
            <person name="Vaario L.M."/>
            <person name="Yamada A."/>
            <person name="Yan M."/>
            <person name="Wang P."/>
            <person name="Xu J."/>
            <person name="Bruns T."/>
            <person name="Baldrian P."/>
            <person name="Vilgalys R."/>
            <person name="Dunand C."/>
            <person name="Henrissat B."/>
            <person name="Grigoriev I.V."/>
            <person name="Hibbett D."/>
            <person name="Nagy L.G."/>
            <person name="Martin F.M."/>
        </authorList>
    </citation>
    <scope>NUCLEOTIDE SEQUENCE</scope>
    <source>
        <strain evidence="1">UP504</strain>
    </source>
</reference>
<gene>
    <name evidence="1" type="ORF">BS47DRAFT_1390002</name>
</gene>
<dbReference type="AlphaFoldDB" id="A0A9P6B6I9"/>
<sequence length="175" mass="19555">MTVSEDHQVDIRAPICVYPTKSTTGSLDVVRRHFTDSAWQIHCSPRNHDEDLVLFTKKVRVRTVFAVFLNCNSPLVLASSVPSNEPGDSFKMEWAATHRSFSRSVEQSTDHLLVYTDRSLTVEQGVRRTGTAGFSAITYYQDQIVRETFGALGQKAEVYDAEMEALAAIQQPTAV</sequence>
<dbReference type="Proteomes" id="UP000886523">
    <property type="component" value="Unassembled WGS sequence"/>
</dbReference>
<evidence type="ECO:0000313" key="2">
    <source>
        <dbReference type="Proteomes" id="UP000886523"/>
    </source>
</evidence>
<dbReference type="EMBL" id="MU128933">
    <property type="protein sequence ID" value="KAF9517201.1"/>
    <property type="molecule type" value="Genomic_DNA"/>
</dbReference>
<keyword evidence="2" id="KW-1185">Reference proteome</keyword>
<name>A0A9P6B6I9_9AGAM</name>
<proteinExistence type="predicted"/>